<dbReference type="Pfam" id="PF04993">
    <property type="entry name" value="TfoX_N"/>
    <property type="match status" value="1"/>
</dbReference>
<reference evidence="2 3" key="1">
    <citation type="submission" date="2016-11" db="EMBL/GenBank/DDBJ databases">
        <authorList>
            <person name="Jaros S."/>
            <person name="Januszkiewicz K."/>
            <person name="Wedrychowicz H."/>
        </authorList>
    </citation>
    <scope>NUCLEOTIDE SEQUENCE [LARGE SCALE GENOMIC DNA]</scope>
    <source>
        <strain evidence="2 3">DSM 29431</strain>
    </source>
</reference>
<dbReference type="OrthoDB" id="214902at2"/>
<accession>A0A1M5XQI5</accession>
<feature type="domain" description="TfoX N-terminal" evidence="1">
    <location>
        <begin position="14"/>
        <end position="101"/>
    </location>
</feature>
<dbReference type="InterPro" id="IPR007076">
    <property type="entry name" value="TfoX_N"/>
</dbReference>
<protein>
    <submittedName>
        <fullName evidence="2">TfoX N-terminal domain-containing protein</fullName>
    </submittedName>
</protein>
<dbReference type="SUPFAM" id="SSF159894">
    <property type="entry name" value="YgaC/TfoX-N like"/>
    <property type="match status" value="1"/>
</dbReference>
<name>A0A1M5XQI5_9RHOB</name>
<dbReference type="EMBL" id="FQXC01000007">
    <property type="protein sequence ID" value="SHI01523.1"/>
    <property type="molecule type" value="Genomic_DNA"/>
</dbReference>
<organism evidence="2 3">
    <name type="scientific">Marivita hallyeonensis</name>
    <dbReference type="NCBI Taxonomy" id="996342"/>
    <lineage>
        <taxon>Bacteria</taxon>
        <taxon>Pseudomonadati</taxon>
        <taxon>Pseudomonadota</taxon>
        <taxon>Alphaproteobacteria</taxon>
        <taxon>Rhodobacterales</taxon>
        <taxon>Roseobacteraceae</taxon>
        <taxon>Marivita</taxon>
    </lineage>
</organism>
<dbReference type="Gene3D" id="3.30.1460.30">
    <property type="entry name" value="YgaC/TfoX-N like chaperone"/>
    <property type="match status" value="1"/>
</dbReference>
<sequence>MAYDEEVAARVRNALSDLGDLREQKMMGALCFMVGDHMCCGVTGDALMVRVGRDDYEVALTKDYVRPMEMAGGRRPRGFVLVDPPGIETEEALARWIGRSRDFVSTLPAK</sequence>
<evidence type="ECO:0000259" key="1">
    <source>
        <dbReference type="Pfam" id="PF04993"/>
    </source>
</evidence>
<dbReference type="RefSeq" id="WP_072779911.1">
    <property type="nucleotide sequence ID" value="NZ_FQXC01000007.1"/>
</dbReference>
<evidence type="ECO:0000313" key="2">
    <source>
        <dbReference type="EMBL" id="SHI01523.1"/>
    </source>
</evidence>
<dbReference type="Proteomes" id="UP000184221">
    <property type="component" value="Unassembled WGS sequence"/>
</dbReference>
<dbReference type="AlphaFoldDB" id="A0A1M5XQI5"/>
<gene>
    <name evidence="2" type="ORF">SAMN05443551_4063</name>
</gene>
<dbReference type="STRING" id="996342.SAMN05443551_4063"/>
<proteinExistence type="predicted"/>
<evidence type="ECO:0000313" key="3">
    <source>
        <dbReference type="Proteomes" id="UP000184221"/>
    </source>
</evidence>
<keyword evidence="3" id="KW-1185">Reference proteome</keyword>